<comment type="cofactor">
    <cofactor evidence="6">
        <name>a divalent metal cation</name>
        <dbReference type="ChEBI" id="CHEBI:60240"/>
    </cofactor>
</comment>
<evidence type="ECO:0000256" key="4">
    <source>
        <dbReference type="ARBA" id="ARBA00023027"/>
    </source>
</evidence>
<keyword evidence="6" id="KW-0963">Cytoplasm</keyword>
<feature type="binding site" evidence="6">
    <location>
        <position position="163"/>
    </location>
    <ligand>
        <name>NAD(+)</name>
        <dbReference type="ChEBI" id="CHEBI:57540"/>
    </ligand>
</feature>
<gene>
    <name evidence="6" type="primary">nadK</name>
    <name evidence="7" type="ORF">IAA72_06665</name>
</gene>
<dbReference type="Gene3D" id="2.60.200.30">
    <property type="entry name" value="Probable inorganic polyphosphate/atp-NAD kinase, domain 2"/>
    <property type="match status" value="1"/>
</dbReference>
<dbReference type="InterPro" id="IPR017437">
    <property type="entry name" value="ATP-NAD_kinase_PpnK-typ_C"/>
</dbReference>
<dbReference type="Pfam" id="PF01513">
    <property type="entry name" value="NAD_kinase"/>
    <property type="match status" value="1"/>
</dbReference>
<comment type="catalytic activity">
    <reaction evidence="5 6">
        <text>NAD(+) + ATP = ADP + NADP(+) + H(+)</text>
        <dbReference type="Rhea" id="RHEA:18629"/>
        <dbReference type="ChEBI" id="CHEBI:15378"/>
        <dbReference type="ChEBI" id="CHEBI:30616"/>
        <dbReference type="ChEBI" id="CHEBI:57540"/>
        <dbReference type="ChEBI" id="CHEBI:58349"/>
        <dbReference type="ChEBI" id="CHEBI:456216"/>
        <dbReference type="EC" id="2.7.1.23"/>
    </reaction>
</comment>
<dbReference type="HAMAP" id="MF_00361">
    <property type="entry name" value="NAD_kinase"/>
    <property type="match status" value="1"/>
</dbReference>
<dbReference type="GO" id="GO:0051287">
    <property type="term" value="F:NAD binding"/>
    <property type="evidence" value="ECO:0007669"/>
    <property type="project" value="UniProtKB-ARBA"/>
</dbReference>
<proteinExistence type="inferred from homology"/>
<evidence type="ECO:0000313" key="8">
    <source>
        <dbReference type="Proteomes" id="UP000810292"/>
    </source>
</evidence>
<dbReference type="PANTHER" id="PTHR20275:SF0">
    <property type="entry name" value="NAD KINASE"/>
    <property type="match status" value="1"/>
</dbReference>
<feature type="binding site" evidence="6">
    <location>
        <position position="146"/>
    </location>
    <ligand>
        <name>NAD(+)</name>
        <dbReference type="ChEBI" id="CHEBI:57540"/>
    </ligand>
</feature>
<feature type="binding site" evidence="6">
    <location>
        <begin position="61"/>
        <end position="62"/>
    </location>
    <ligand>
        <name>NAD(+)</name>
        <dbReference type="ChEBI" id="CHEBI:57540"/>
    </ligand>
</feature>
<comment type="caution">
    <text evidence="7">The sequence shown here is derived from an EMBL/GenBank/DDBJ whole genome shotgun (WGS) entry which is preliminary data.</text>
</comment>
<keyword evidence="1 6" id="KW-0808">Transferase</keyword>
<comment type="subcellular location">
    <subcellularLocation>
        <location evidence="6">Cytoplasm</location>
    </subcellularLocation>
</comment>
<feature type="binding site" evidence="6">
    <location>
        <begin position="135"/>
        <end position="136"/>
    </location>
    <ligand>
        <name>NAD(+)</name>
        <dbReference type="ChEBI" id="CHEBI:57540"/>
    </ligand>
</feature>
<reference evidence="7" key="1">
    <citation type="submission" date="2020-10" db="EMBL/GenBank/DDBJ databases">
        <authorList>
            <person name="Gilroy R."/>
        </authorList>
    </citation>
    <scope>NUCLEOTIDE SEQUENCE</scope>
    <source>
        <strain evidence="7">14700</strain>
    </source>
</reference>
<comment type="caution">
    <text evidence="6">Lacks conserved residue(s) required for the propagation of feature annotation.</text>
</comment>
<dbReference type="EMBL" id="JADIMF010000105">
    <property type="protein sequence ID" value="MBO8469448.1"/>
    <property type="molecule type" value="Genomic_DNA"/>
</dbReference>
<dbReference type="AlphaFoldDB" id="A0A9D9IBA9"/>
<evidence type="ECO:0000256" key="6">
    <source>
        <dbReference type="HAMAP-Rule" id="MF_00361"/>
    </source>
</evidence>
<dbReference type="InterPro" id="IPR002504">
    <property type="entry name" value="NADK"/>
</dbReference>
<evidence type="ECO:0000256" key="3">
    <source>
        <dbReference type="ARBA" id="ARBA00022857"/>
    </source>
</evidence>
<dbReference type="InterPro" id="IPR017438">
    <property type="entry name" value="ATP-NAD_kinase_N"/>
</dbReference>
<dbReference type="GO" id="GO:0006741">
    <property type="term" value="P:NADP+ biosynthetic process"/>
    <property type="evidence" value="ECO:0007669"/>
    <property type="project" value="UniProtKB-UniRule"/>
</dbReference>
<keyword evidence="2 6" id="KW-0418">Kinase</keyword>
<organism evidence="7 8">
    <name type="scientific">Candidatus Ornithospirochaeta stercoravium</name>
    <dbReference type="NCBI Taxonomy" id="2840897"/>
    <lineage>
        <taxon>Bacteria</taxon>
        <taxon>Pseudomonadati</taxon>
        <taxon>Spirochaetota</taxon>
        <taxon>Spirochaetia</taxon>
        <taxon>Spirochaetales</taxon>
        <taxon>Spirochaetaceae</taxon>
        <taxon>Spirochaetaceae incertae sedis</taxon>
        <taxon>Candidatus Ornithospirochaeta</taxon>
    </lineage>
</organism>
<keyword evidence="4 6" id="KW-0520">NAD</keyword>
<evidence type="ECO:0000313" key="7">
    <source>
        <dbReference type="EMBL" id="MBO8469448.1"/>
    </source>
</evidence>
<dbReference type="Gene3D" id="3.40.50.10330">
    <property type="entry name" value="Probable inorganic polyphosphate/atp-NAD kinase, domain 1"/>
    <property type="match status" value="1"/>
</dbReference>
<dbReference type="PANTHER" id="PTHR20275">
    <property type="entry name" value="NAD KINASE"/>
    <property type="match status" value="1"/>
</dbReference>
<comment type="function">
    <text evidence="6">Involved in the regulation of the intracellular balance of NAD and NADP, and is a key enzyme in the biosynthesis of NADP. Catalyzes specifically the phosphorylation on 2'-hydroxyl of the adenosine moiety of NAD to yield NADP.</text>
</comment>
<name>A0A9D9IBA9_9SPIO</name>
<keyword evidence="3 6" id="KW-0521">NADP</keyword>
<sequence>MIRSALIIANGMKKESKVLAESIISYLSSRNIKANVVSTSSDQDGVSVPMDSDLVITLGGDGTVLYAARAVYEMGIPILPVNLGTFGYITEIGKDEWQEALEYYLENGTNISRRLMLRIAVHRDGRRVWSGAALNEAVISSSGIAKVISLDLALDKTPAGSFRSDGMIIATPTGSTGYSLAAGGPILDVDMSAMVITPICPFTLSNRPLVTSGKVVTVSVKEGQRTDLMLTLDGQLLFPLKENDTITIEKSRSKALLIKSLRRNFTEVIRDKLHWSGGMHA</sequence>
<accession>A0A9D9IBA9</accession>
<evidence type="ECO:0000256" key="1">
    <source>
        <dbReference type="ARBA" id="ARBA00022679"/>
    </source>
</evidence>
<feature type="binding site" evidence="6">
    <location>
        <position position="165"/>
    </location>
    <ligand>
        <name>NAD(+)</name>
        <dbReference type="ChEBI" id="CHEBI:57540"/>
    </ligand>
</feature>
<feature type="active site" description="Proton acceptor" evidence="6">
    <location>
        <position position="61"/>
    </location>
</feature>
<dbReference type="EC" id="2.7.1.23" evidence="6"/>
<dbReference type="Proteomes" id="UP000810292">
    <property type="component" value="Unassembled WGS sequence"/>
</dbReference>
<reference evidence="7" key="2">
    <citation type="journal article" date="2021" name="PeerJ">
        <title>Extensive microbial diversity within the chicken gut microbiome revealed by metagenomics and culture.</title>
        <authorList>
            <person name="Gilroy R."/>
            <person name="Ravi A."/>
            <person name="Getino M."/>
            <person name="Pursley I."/>
            <person name="Horton D.L."/>
            <person name="Alikhan N.F."/>
            <person name="Baker D."/>
            <person name="Gharbi K."/>
            <person name="Hall N."/>
            <person name="Watson M."/>
            <person name="Adriaenssens E.M."/>
            <person name="Foster-Nyarko E."/>
            <person name="Jarju S."/>
            <person name="Secka A."/>
            <person name="Antonio M."/>
            <person name="Oren A."/>
            <person name="Chaudhuri R.R."/>
            <person name="La Ragione R."/>
            <person name="Hildebrand F."/>
            <person name="Pallen M.J."/>
        </authorList>
    </citation>
    <scope>NUCLEOTIDE SEQUENCE</scope>
    <source>
        <strain evidence="7">14700</strain>
    </source>
</reference>
<comment type="similarity">
    <text evidence="6">Belongs to the NAD kinase family.</text>
</comment>
<keyword evidence="6" id="KW-0067">ATP-binding</keyword>
<dbReference type="InterPro" id="IPR016064">
    <property type="entry name" value="NAD/diacylglycerol_kinase_sf"/>
</dbReference>
<protein>
    <recommendedName>
        <fullName evidence="6">NAD kinase</fullName>
        <ecNumber evidence="6">2.7.1.23</ecNumber>
    </recommendedName>
    <alternativeName>
        <fullName evidence="6">ATP-dependent NAD kinase</fullName>
    </alternativeName>
</protein>
<dbReference type="GO" id="GO:0046872">
    <property type="term" value="F:metal ion binding"/>
    <property type="evidence" value="ECO:0007669"/>
    <property type="project" value="UniProtKB-UniRule"/>
</dbReference>
<feature type="binding site" evidence="6">
    <location>
        <position position="235"/>
    </location>
    <ligand>
        <name>NAD(+)</name>
        <dbReference type="ChEBI" id="CHEBI:57540"/>
    </ligand>
</feature>
<keyword evidence="6" id="KW-0547">Nucleotide-binding</keyword>
<dbReference type="GO" id="GO:0005524">
    <property type="term" value="F:ATP binding"/>
    <property type="evidence" value="ECO:0007669"/>
    <property type="project" value="UniProtKB-KW"/>
</dbReference>
<evidence type="ECO:0000256" key="5">
    <source>
        <dbReference type="ARBA" id="ARBA00047925"/>
    </source>
</evidence>
<dbReference type="GO" id="GO:0019674">
    <property type="term" value="P:NAD+ metabolic process"/>
    <property type="evidence" value="ECO:0007669"/>
    <property type="project" value="InterPro"/>
</dbReference>
<dbReference type="GO" id="GO:0003951">
    <property type="term" value="F:NAD+ kinase activity"/>
    <property type="evidence" value="ECO:0007669"/>
    <property type="project" value="UniProtKB-UniRule"/>
</dbReference>
<dbReference type="GO" id="GO:0005737">
    <property type="term" value="C:cytoplasm"/>
    <property type="evidence" value="ECO:0007669"/>
    <property type="project" value="UniProtKB-SubCell"/>
</dbReference>
<dbReference type="SUPFAM" id="SSF111331">
    <property type="entry name" value="NAD kinase/diacylglycerol kinase-like"/>
    <property type="match status" value="1"/>
</dbReference>
<dbReference type="Pfam" id="PF20143">
    <property type="entry name" value="NAD_kinase_C"/>
    <property type="match status" value="1"/>
</dbReference>
<evidence type="ECO:0000256" key="2">
    <source>
        <dbReference type="ARBA" id="ARBA00022777"/>
    </source>
</evidence>